<evidence type="ECO:0000256" key="1">
    <source>
        <dbReference type="SAM" id="Phobius"/>
    </source>
</evidence>
<dbReference type="InterPro" id="IPR051784">
    <property type="entry name" value="Nod_factor_ABC_transporter"/>
</dbReference>
<comment type="caution">
    <text evidence="2">The sequence shown here is derived from an EMBL/GenBank/DDBJ whole genome shotgun (WGS) entry which is preliminary data.</text>
</comment>
<reference evidence="2 3" key="1">
    <citation type="submission" date="2020-10" db="EMBL/GenBank/DDBJ databases">
        <authorList>
            <person name="Castelo-Branco R."/>
            <person name="Eusebio N."/>
            <person name="Adriana R."/>
            <person name="Vieira A."/>
            <person name="Brugerolle De Fraissinette N."/>
            <person name="Rezende De Castro R."/>
            <person name="Schneider M.P."/>
            <person name="Vasconcelos V."/>
            <person name="Leao P.N."/>
        </authorList>
    </citation>
    <scope>NUCLEOTIDE SEQUENCE [LARGE SCALE GENOMIC DNA]</scope>
    <source>
        <strain evidence="2 3">LEGE 06123</strain>
    </source>
</reference>
<feature type="transmembrane region" description="Helical" evidence="1">
    <location>
        <begin position="21"/>
        <end position="39"/>
    </location>
</feature>
<accession>A0ABR9ULE2</accession>
<evidence type="ECO:0000313" key="2">
    <source>
        <dbReference type="EMBL" id="MBE9189108.1"/>
    </source>
</evidence>
<feature type="transmembrane region" description="Helical" evidence="1">
    <location>
        <begin position="59"/>
        <end position="81"/>
    </location>
</feature>
<dbReference type="RefSeq" id="WP_193930236.1">
    <property type="nucleotide sequence ID" value="NZ_CAWPMZ010000072.1"/>
</dbReference>
<dbReference type="Proteomes" id="UP000651156">
    <property type="component" value="Unassembled WGS sequence"/>
</dbReference>
<feature type="transmembrane region" description="Helical" evidence="1">
    <location>
        <begin position="175"/>
        <end position="199"/>
    </location>
</feature>
<dbReference type="PANTHER" id="PTHR43229:SF6">
    <property type="entry name" value="ABC-TYPE MULTIDRUG TRANSPORT SYSTEM, PERMEASE COMPONENT"/>
    <property type="match status" value="1"/>
</dbReference>
<name>A0ABR9ULE2_9CHRO</name>
<evidence type="ECO:0000313" key="3">
    <source>
        <dbReference type="Proteomes" id="UP000651156"/>
    </source>
</evidence>
<feature type="transmembrane region" description="Helical" evidence="1">
    <location>
        <begin position="139"/>
        <end position="163"/>
    </location>
</feature>
<keyword evidence="1" id="KW-0812">Transmembrane</keyword>
<gene>
    <name evidence="2" type="ORF">IQ230_01745</name>
</gene>
<dbReference type="PANTHER" id="PTHR43229">
    <property type="entry name" value="NODULATION PROTEIN J"/>
    <property type="match status" value="1"/>
</dbReference>
<keyword evidence="1" id="KW-0472">Membrane</keyword>
<feature type="transmembrane region" description="Helical" evidence="1">
    <location>
        <begin position="102"/>
        <end position="127"/>
    </location>
</feature>
<keyword evidence="3" id="KW-1185">Reference proteome</keyword>
<protein>
    <submittedName>
        <fullName evidence="2">ABC transporter permease</fullName>
    </submittedName>
</protein>
<keyword evidence="1" id="KW-1133">Transmembrane helix</keyword>
<organism evidence="2 3">
    <name type="scientific">Gloeocapsopsis crepidinum LEGE 06123</name>
    <dbReference type="NCBI Taxonomy" id="588587"/>
    <lineage>
        <taxon>Bacteria</taxon>
        <taxon>Bacillati</taxon>
        <taxon>Cyanobacteriota</taxon>
        <taxon>Cyanophyceae</taxon>
        <taxon>Oscillatoriophycideae</taxon>
        <taxon>Chroococcales</taxon>
        <taxon>Chroococcaceae</taxon>
        <taxon>Gloeocapsopsis</taxon>
    </lineage>
</organism>
<dbReference type="EMBL" id="JADEWN010000003">
    <property type="protein sequence ID" value="MBE9189108.1"/>
    <property type="molecule type" value="Genomic_DNA"/>
</dbReference>
<sequence length="257" mass="28679">MLQLLLTEIKRTWTEFIRYPIEAIAGLVITTFIFYGLFLSARFVAGSQLHLGDRLSTIVVGYVLWTLVLFIVNDIAAALQMEAQTGTLEQIFLSPFGAPKIFLVRTIANLGLRLALILGVLIIIMLFTRTHLYFSLTLLLPLSTLLLGAYGMSFMMGALALVFKRVEQLLGFFRFGLLFLLAVPIATWIAPLRGLGILLPMATGAEELRNLMVRNQSLSLTHFMLALLNGIGYFALGLFVFKWAERQAKRQGILSGY</sequence>
<proteinExistence type="predicted"/>
<feature type="transmembrane region" description="Helical" evidence="1">
    <location>
        <begin position="219"/>
        <end position="241"/>
    </location>
</feature>